<dbReference type="EMBL" id="GG662703">
    <property type="protein sequence ID" value="EAR95757.1"/>
    <property type="molecule type" value="Genomic_DNA"/>
</dbReference>
<dbReference type="KEGG" id="tet:TTHERM_00274620"/>
<dbReference type="AlphaFoldDB" id="I7ME95"/>
<evidence type="ECO:0000256" key="3">
    <source>
        <dbReference type="ARBA" id="ARBA00012452"/>
    </source>
</evidence>
<dbReference type="Pfam" id="PF02798">
    <property type="entry name" value="GST_N"/>
    <property type="match status" value="1"/>
</dbReference>
<dbReference type="HOGENOM" id="CLU_039475_2_0_1"/>
<reference evidence="8" key="1">
    <citation type="journal article" date="2006" name="PLoS Biol.">
        <title>Macronuclear genome sequence of the ciliate Tetrahymena thermophila, a model eukaryote.</title>
        <authorList>
            <person name="Eisen J.A."/>
            <person name="Coyne R.S."/>
            <person name="Wu M."/>
            <person name="Wu D."/>
            <person name="Thiagarajan M."/>
            <person name="Wortman J.R."/>
            <person name="Badger J.H."/>
            <person name="Ren Q."/>
            <person name="Amedeo P."/>
            <person name="Jones K.M."/>
            <person name="Tallon L.J."/>
            <person name="Delcher A.L."/>
            <person name="Salzberg S.L."/>
            <person name="Silva J.C."/>
            <person name="Haas B.J."/>
            <person name="Majoros W.H."/>
            <person name="Farzad M."/>
            <person name="Carlton J.M."/>
            <person name="Smith R.K. Jr."/>
            <person name="Garg J."/>
            <person name="Pearlman R.E."/>
            <person name="Karrer K.M."/>
            <person name="Sun L."/>
            <person name="Manning G."/>
            <person name="Elde N.C."/>
            <person name="Turkewitz A.P."/>
            <person name="Asai D.J."/>
            <person name="Wilkes D.E."/>
            <person name="Wang Y."/>
            <person name="Cai H."/>
            <person name="Collins K."/>
            <person name="Stewart B.A."/>
            <person name="Lee S.R."/>
            <person name="Wilamowska K."/>
            <person name="Weinberg Z."/>
            <person name="Ruzzo W.L."/>
            <person name="Wloga D."/>
            <person name="Gaertig J."/>
            <person name="Frankel J."/>
            <person name="Tsao C.-C."/>
            <person name="Gorovsky M.A."/>
            <person name="Keeling P.J."/>
            <person name="Waller R.F."/>
            <person name="Patron N.J."/>
            <person name="Cherry J.M."/>
            <person name="Stover N.A."/>
            <person name="Krieger C.J."/>
            <person name="del Toro C."/>
            <person name="Ryder H.F."/>
            <person name="Williamson S.C."/>
            <person name="Barbeau R.A."/>
            <person name="Hamilton E.P."/>
            <person name="Orias E."/>
        </authorList>
    </citation>
    <scope>NUCLEOTIDE SEQUENCE [LARGE SCALE GENOMIC DNA]</scope>
    <source>
        <strain evidence="8">SB210</strain>
    </source>
</reference>
<dbReference type="PANTHER" id="PTHR11571">
    <property type="entry name" value="GLUTATHIONE S-TRANSFERASE"/>
    <property type="match status" value="1"/>
</dbReference>
<dbReference type="InterPro" id="IPR040079">
    <property type="entry name" value="Glutathione_S-Trfase"/>
</dbReference>
<dbReference type="Pfam" id="PF14497">
    <property type="entry name" value="GST_C_3"/>
    <property type="match status" value="1"/>
</dbReference>
<dbReference type="Gene3D" id="1.20.1050.130">
    <property type="match status" value="1"/>
</dbReference>
<dbReference type="eggNOG" id="KOG1695">
    <property type="taxonomic scope" value="Eukaryota"/>
</dbReference>
<evidence type="ECO:0000256" key="4">
    <source>
        <dbReference type="ARBA" id="ARBA00022679"/>
    </source>
</evidence>
<dbReference type="InterPro" id="IPR036249">
    <property type="entry name" value="Thioredoxin-like_sf"/>
</dbReference>
<dbReference type="GO" id="GO:0004364">
    <property type="term" value="F:glutathione transferase activity"/>
    <property type="evidence" value="ECO:0007669"/>
    <property type="project" value="UniProtKB-EC"/>
</dbReference>
<dbReference type="SUPFAM" id="SSF52833">
    <property type="entry name" value="Thioredoxin-like"/>
    <property type="match status" value="1"/>
</dbReference>
<dbReference type="InParanoid" id="I7ME95"/>
<dbReference type="SUPFAM" id="SSF47616">
    <property type="entry name" value="GST C-terminal domain-like"/>
    <property type="match status" value="1"/>
</dbReference>
<accession>I7ME95</accession>
<dbReference type="PROSITE" id="PS50404">
    <property type="entry name" value="GST_NTER"/>
    <property type="match status" value="1"/>
</dbReference>
<dbReference type="EC" id="2.5.1.18" evidence="3"/>
<evidence type="ECO:0000256" key="1">
    <source>
        <dbReference type="ARBA" id="ARBA00003701"/>
    </source>
</evidence>
<dbReference type="InterPro" id="IPR004045">
    <property type="entry name" value="Glutathione_S-Trfase_N"/>
</dbReference>
<comment type="similarity">
    <text evidence="2">Belongs to the GST superfamily. Mu family.</text>
</comment>
<dbReference type="GO" id="GO:0006749">
    <property type="term" value="P:glutathione metabolic process"/>
    <property type="evidence" value="ECO:0007669"/>
    <property type="project" value="TreeGrafter"/>
</dbReference>
<dbReference type="GeneID" id="7822663"/>
<evidence type="ECO:0000256" key="5">
    <source>
        <dbReference type="ARBA" id="ARBA00047960"/>
    </source>
</evidence>
<gene>
    <name evidence="7" type="ORF">TTHERM_00274620</name>
</gene>
<dbReference type="SFLD" id="SFLDS00019">
    <property type="entry name" value="Glutathione_Transferase_(cytos"/>
    <property type="match status" value="1"/>
</dbReference>
<dbReference type="STRING" id="312017.I7ME95"/>
<dbReference type="RefSeq" id="XP_001016002.1">
    <property type="nucleotide sequence ID" value="XM_001016002.1"/>
</dbReference>
<feature type="domain" description="GST N-terminal" evidence="6">
    <location>
        <begin position="3"/>
        <end position="84"/>
    </location>
</feature>
<dbReference type="PANTHER" id="PTHR11571:SF222">
    <property type="entry name" value="GLUTATHIONE TRANSFERASE"/>
    <property type="match status" value="1"/>
</dbReference>
<name>I7ME95_TETTS</name>
<comment type="function">
    <text evidence="1">Conjugation of reduced glutathione to a wide number of exogenous and endogenous hydrophobic electrophiles.</text>
</comment>
<organism evidence="7 8">
    <name type="scientific">Tetrahymena thermophila (strain SB210)</name>
    <dbReference type="NCBI Taxonomy" id="312017"/>
    <lineage>
        <taxon>Eukaryota</taxon>
        <taxon>Sar</taxon>
        <taxon>Alveolata</taxon>
        <taxon>Ciliophora</taxon>
        <taxon>Intramacronucleata</taxon>
        <taxon>Oligohymenophorea</taxon>
        <taxon>Hymenostomatida</taxon>
        <taxon>Tetrahymenina</taxon>
        <taxon>Tetrahymenidae</taxon>
        <taxon>Tetrahymena</taxon>
    </lineage>
</organism>
<comment type="catalytic activity">
    <reaction evidence="5">
        <text>RX + glutathione = an S-substituted glutathione + a halide anion + H(+)</text>
        <dbReference type="Rhea" id="RHEA:16437"/>
        <dbReference type="ChEBI" id="CHEBI:15378"/>
        <dbReference type="ChEBI" id="CHEBI:16042"/>
        <dbReference type="ChEBI" id="CHEBI:17792"/>
        <dbReference type="ChEBI" id="CHEBI:57925"/>
        <dbReference type="ChEBI" id="CHEBI:90779"/>
        <dbReference type="EC" id="2.5.1.18"/>
    </reaction>
</comment>
<dbReference type="OrthoDB" id="410118at2759"/>
<sequence>MSQKITIGYWKGPGKVQPSRYLLEISGVEYQETLYTDPAQWFGKDKYSLDLPFPNLPYLIDGDVKLTESETIFDYLVNKLNMSELLGKESDRFIVDNLRNIFSDLCTSLFQVFQKQGEEKLKIFNCQILPKANDIHKFLKNKEYLLGYFTVADLYFLSFARNFKSFMPEQYEEFAGTFDALKEKIESIPQIASYISEGRHPIL</sequence>
<evidence type="ECO:0000256" key="2">
    <source>
        <dbReference type="ARBA" id="ARBA00005861"/>
    </source>
</evidence>
<dbReference type="InterPro" id="IPR050213">
    <property type="entry name" value="GST_superfamily"/>
</dbReference>
<dbReference type="InterPro" id="IPR004046">
    <property type="entry name" value="GST_C"/>
</dbReference>
<protein>
    <recommendedName>
        <fullName evidence="3">glutathione transferase</fullName>
        <ecNumber evidence="3">2.5.1.18</ecNumber>
    </recommendedName>
</protein>
<keyword evidence="8" id="KW-1185">Reference proteome</keyword>
<keyword evidence="4" id="KW-0808">Transferase</keyword>
<evidence type="ECO:0000259" key="6">
    <source>
        <dbReference type="PROSITE" id="PS50404"/>
    </source>
</evidence>
<dbReference type="Proteomes" id="UP000009168">
    <property type="component" value="Unassembled WGS sequence"/>
</dbReference>
<evidence type="ECO:0000313" key="7">
    <source>
        <dbReference type="EMBL" id="EAR95757.1"/>
    </source>
</evidence>
<evidence type="ECO:0000313" key="8">
    <source>
        <dbReference type="Proteomes" id="UP000009168"/>
    </source>
</evidence>
<dbReference type="InterPro" id="IPR036282">
    <property type="entry name" value="Glutathione-S-Trfase_C_sf"/>
</dbReference>
<proteinExistence type="inferred from homology"/>